<organism evidence="1">
    <name type="scientific">Arundo donax</name>
    <name type="common">Giant reed</name>
    <name type="synonym">Donax arundinaceus</name>
    <dbReference type="NCBI Taxonomy" id="35708"/>
    <lineage>
        <taxon>Eukaryota</taxon>
        <taxon>Viridiplantae</taxon>
        <taxon>Streptophyta</taxon>
        <taxon>Embryophyta</taxon>
        <taxon>Tracheophyta</taxon>
        <taxon>Spermatophyta</taxon>
        <taxon>Magnoliopsida</taxon>
        <taxon>Liliopsida</taxon>
        <taxon>Poales</taxon>
        <taxon>Poaceae</taxon>
        <taxon>PACMAD clade</taxon>
        <taxon>Arundinoideae</taxon>
        <taxon>Arundineae</taxon>
        <taxon>Arundo</taxon>
    </lineage>
</organism>
<reference evidence="1" key="1">
    <citation type="submission" date="2014-09" db="EMBL/GenBank/DDBJ databases">
        <authorList>
            <person name="Magalhaes I.L.F."/>
            <person name="Oliveira U."/>
            <person name="Santos F.R."/>
            <person name="Vidigal T.H.D.A."/>
            <person name="Brescovit A.D."/>
            <person name="Santos A.J."/>
        </authorList>
    </citation>
    <scope>NUCLEOTIDE SEQUENCE</scope>
    <source>
        <tissue evidence="1">Shoot tissue taken approximately 20 cm above the soil surface</tissue>
    </source>
</reference>
<protein>
    <submittedName>
        <fullName evidence="1">Uncharacterized protein</fullName>
    </submittedName>
</protein>
<dbReference type="EMBL" id="GBRH01174529">
    <property type="protein sequence ID" value="JAE23367.1"/>
    <property type="molecule type" value="Transcribed_RNA"/>
</dbReference>
<name>A0A0A9G2T4_ARUDO</name>
<dbReference type="EMBL" id="GBRH01179079">
    <property type="protein sequence ID" value="JAE18817.1"/>
    <property type="molecule type" value="Transcribed_RNA"/>
</dbReference>
<sequence length="10" mass="1230">MTVQYRSMSQ</sequence>
<proteinExistence type="predicted"/>
<reference evidence="1" key="2">
    <citation type="journal article" date="2015" name="Data Brief">
        <title>Shoot transcriptome of the giant reed, Arundo donax.</title>
        <authorList>
            <person name="Barrero R.A."/>
            <person name="Guerrero F.D."/>
            <person name="Moolhuijzen P."/>
            <person name="Goolsby J.A."/>
            <person name="Tidwell J."/>
            <person name="Bellgard S.E."/>
            <person name="Bellgard M.I."/>
        </authorList>
    </citation>
    <scope>NUCLEOTIDE SEQUENCE</scope>
    <source>
        <tissue evidence="1">Shoot tissue taken approximately 20 cm above the soil surface</tissue>
    </source>
</reference>
<accession>A0A0A9G2T4</accession>
<evidence type="ECO:0000313" key="1">
    <source>
        <dbReference type="EMBL" id="JAE18817.1"/>
    </source>
</evidence>